<comment type="subunit">
    <text evidence="2">Homotetramer.</text>
</comment>
<organism evidence="5 6">
    <name type="scientific">Microbacterium awajiense</name>
    <dbReference type="NCBI Taxonomy" id="415214"/>
    <lineage>
        <taxon>Bacteria</taxon>
        <taxon>Bacillati</taxon>
        <taxon>Actinomycetota</taxon>
        <taxon>Actinomycetes</taxon>
        <taxon>Micrococcales</taxon>
        <taxon>Microbacteriaceae</taxon>
        <taxon>Microbacterium</taxon>
    </lineage>
</organism>
<evidence type="ECO:0000256" key="4">
    <source>
        <dbReference type="SAM" id="MobiDB-lite"/>
    </source>
</evidence>
<dbReference type="InterPro" id="IPR011344">
    <property type="entry name" value="ssDNA-bd"/>
</dbReference>
<dbReference type="InterPro" id="IPR012340">
    <property type="entry name" value="NA-bd_OB-fold"/>
</dbReference>
<dbReference type="PROSITE" id="PS50935">
    <property type="entry name" value="SSB"/>
    <property type="match status" value="1"/>
</dbReference>
<proteinExistence type="inferred from homology"/>
<accession>A0ABP7A7T6</accession>
<evidence type="ECO:0000256" key="3">
    <source>
        <dbReference type="RuleBase" id="RU000524"/>
    </source>
</evidence>
<gene>
    <name evidence="5" type="ORF">GCM10022200_06190</name>
</gene>
<dbReference type="Pfam" id="PF00436">
    <property type="entry name" value="SSB"/>
    <property type="match status" value="1"/>
</dbReference>
<dbReference type="SUPFAM" id="SSF50249">
    <property type="entry name" value="Nucleic acid-binding proteins"/>
    <property type="match status" value="1"/>
</dbReference>
<dbReference type="EMBL" id="BAAAYU010000001">
    <property type="protein sequence ID" value="GAA3626591.1"/>
    <property type="molecule type" value="Genomic_DNA"/>
</dbReference>
<dbReference type="PANTHER" id="PTHR10302:SF27">
    <property type="entry name" value="SINGLE-STRANDED DNA-BINDING PROTEIN"/>
    <property type="match status" value="1"/>
</dbReference>
<feature type="region of interest" description="Disordered" evidence="4">
    <location>
        <begin position="201"/>
        <end position="240"/>
    </location>
</feature>
<evidence type="ECO:0000256" key="1">
    <source>
        <dbReference type="ARBA" id="ARBA00023125"/>
    </source>
</evidence>
<reference evidence="6" key="1">
    <citation type="journal article" date="2019" name="Int. J. Syst. Evol. Microbiol.">
        <title>The Global Catalogue of Microorganisms (GCM) 10K type strain sequencing project: providing services to taxonomists for standard genome sequencing and annotation.</title>
        <authorList>
            <consortium name="The Broad Institute Genomics Platform"/>
            <consortium name="The Broad Institute Genome Sequencing Center for Infectious Disease"/>
            <person name="Wu L."/>
            <person name="Ma J."/>
        </authorList>
    </citation>
    <scope>NUCLEOTIDE SEQUENCE [LARGE SCALE GENOMIC DNA]</scope>
    <source>
        <strain evidence="6">JCM 16544</strain>
    </source>
</reference>
<dbReference type="HAMAP" id="MF_00984">
    <property type="entry name" value="SSB"/>
    <property type="match status" value="1"/>
</dbReference>
<dbReference type="PANTHER" id="PTHR10302">
    <property type="entry name" value="SINGLE-STRANDED DNA-BINDING PROTEIN"/>
    <property type="match status" value="1"/>
</dbReference>
<evidence type="ECO:0000313" key="6">
    <source>
        <dbReference type="Proteomes" id="UP001501697"/>
    </source>
</evidence>
<sequence length="240" mass="25988">MVVMSLPLAFEHSYDFGHRPIAPTPPQGRIPPWSSTARRIRFGRASRRGILITHRRPERARGRRCIRESARHTRGAAMNAANETAITLIGNVANEPEHRTTGSGATIASFRLACTSRYYDRAQNAWVDRETSFYAVSAFRGLGDHVLRSLHRGDRVVLAGRLQLRKWESGTTSGTAAEVEADAIGHDLRWGTSTFEKAARPAAAAATTWAVPGEAAAPSPDSPAEAPTPTSPGEPADAPF</sequence>
<name>A0ABP7A7T6_9MICO</name>
<dbReference type="NCBIfam" id="TIGR00621">
    <property type="entry name" value="ssb"/>
    <property type="match status" value="1"/>
</dbReference>
<comment type="caution">
    <text evidence="5">The sequence shown here is derived from an EMBL/GenBank/DDBJ whole genome shotgun (WGS) entry which is preliminary data.</text>
</comment>
<evidence type="ECO:0000313" key="5">
    <source>
        <dbReference type="EMBL" id="GAA3626591.1"/>
    </source>
</evidence>
<dbReference type="InterPro" id="IPR000424">
    <property type="entry name" value="Primosome_PriB/ssb"/>
</dbReference>
<comment type="caution">
    <text evidence="2">Lacks conserved residue(s) required for the propagation of feature annotation.</text>
</comment>
<evidence type="ECO:0000256" key="2">
    <source>
        <dbReference type="HAMAP-Rule" id="MF_00984"/>
    </source>
</evidence>
<keyword evidence="1 2" id="KW-0238">DNA-binding</keyword>
<dbReference type="Gene3D" id="2.40.50.140">
    <property type="entry name" value="Nucleic acid-binding proteins"/>
    <property type="match status" value="1"/>
</dbReference>
<dbReference type="CDD" id="cd04496">
    <property type="entry name" value="SSB_OBF"/>
    <property type="match status" value="1"/>
</dbReference>
<dbReference type="Proteomes" id="UP001501697">
    <property type="component" value="Unassembled WGS sequence"/>
</dbReference>
<protein>
    <recommendedName>
        <fullName evidence="2 3">Single-stranded DNA-binding protein</fullName>
        <shortName evidence="2">SSB</shortName>
    </recommendedName>
</protein>
<keyword evidence="6" id="KW-1185">Reference proteome</keyword>